<reference evidence="4" key="1">
    <citation type="submission" date="2021-12" db="EMBL/GenBank/DDBJ databases">
        <authorList>
            <person name="Cha I.-T."/>
            <person name="Lee K.-E."/>
            <person name="Park S.-J."/>
        </authorList>
    </citation>
    <scope>NUCLEOTIDE SEQUENCE</scope>
    <source>
        <strain evidence="4">YSM-43</strain>
    </source>
</reference>
<proteinExistence type="predicted"/>
<protein>
    <submittedName>
        <fullName evidence="4">T9SS type A sorting domain-containing protein</fullName>
    </submittedName>
</protein>
<dbReference type="Proteomes" id="UP000830454">
    <property type="component" value="Chromosome"/>
</dbReference>
<dbReference type="EMBL" id="CP090145">
    <property type="protein sequence ID" value="UOX33870.1"/>
    <property type="molecule type" value="Genomic_DNA"/>
</dbReference>
<evidence type="ECO:0000313" key="5">
    <source>
        <dbReference type="Proteomes" id="UP000830454"/>
    </source>
</evidence>
<evidence type="ECO:0000259" key="3">
    <source>
        <dbReference type="Pfam" id="PF18962"/>
    </source>
</evidence>
<name>A0ABY4HLX1_9FLAO</name>
<dbReference type="NCBIfam" id="TIGR04183">
    <property type="entry name" value="Por_Secre_tail"/>
    <property type="match status" value="1"/>
</dbReference>
<accession>A0ABY4HLX1</accession>
<feature type="signal peptide" evidence="2">
    <location>
        <begin position="1"/>
        <end position="21"/>
    </location>
</feature>
<feature type="domain" description="Secretion system C-terminal sorting" evidence="3">
    <location>
        <begin position="159"/>
        <end position="243"/>
    </location>
</feature>
<dbReference type="RefSeq" id="WP_246916436.1">
    <property type="nucleotide sequence ID" value="NZ_CP090145.1"/>
</dbReference>
<evidence type="ECO:0000256" key="2">
    <source>
        <dbReference type="SAM" id="SignalP"/>
    </source>
</evidence>
<dbReference type="Pfam" id="PF18962">
    <property type="entry name" value="Por_Secre_tail"/>
    <property type="match status" value="1"/>
</dbReference>
<dbReference type="InterPro" id="IPR026444">
    <property type="entry name" value="Secre_tail"/>
</dbReference>
<evidence type="ECO:0000313" key="4">
    <source>
        <dbReference type="EMBL" id="UOX33870.1"/>
    </source>
</evidence>
<keyword evidence="1 2" id="KW-0732">Signal</keyword>
<evidence type="ECO:0000256" key="1">
    <source>
        <dbReference type="ARBA" id="ARBA00022729"/>
    </source>
</evidence>
<organism evidence="4 5">
    <name type="scientific">Flavobacterium sediminilitoris</name>
    <dbReference type="NCBI Taxonomy" id="2024526"/>
    <lineage>
        <taxon>Bacteria</taxon>
        <taxon>Pseudomonadati</taxon>
        <taxon>Bacteroidota</taxon>
        <taxon>Flavobacteriia</taxon>
        <taxon>Flavobacteriales</taxon>
        <taxon>Flavobacteriaceae</taxon>
        <taxon>Flavobacterium</taxon>
    </lineage>
</organism>
<keyword evidence="5" id="KW-1185">Reference proteome</keyword>
<reference evidence="4" key="2">
    <citation type="submission" date="2022-04" db="EMBL/GenBank/DDBJ databases">
        <title>Complete Genome Sequence of Flavobacterium sediminilitoris YSM-43, Isolated from a Tidal Sediment.</title>
        <authorList>
            <person name="Lee P.A."/>
        </authorList>
    </citation>
    <scope>NUCLEOTIDE SEQUENCE</scope>
    <source>
        <strain evidence="4">YSM-43</strain>
    </source>
</reference>
<sequence length="244" mass="27666">MKTKFLLPLSLLCLNSFFFKAIDVFYPFKNDTKSSSYKISQKEEQTGAPTVDFISFSNGIGETDYFCTSHVGNSYEIYPKLSNTSHQIRLRKYPSLNIVYSSSTNYYGDSGTLNYTPSAGWYVLEVKRTNSYGTTDWVGYEVEFVDCSQNNGGGNEYRVYPNPTSEILIVEESSKSKTQNNKTHGLNKINSSSTYELYDFNSTLVSRGKINDITNIDISNYKKGEYILKINSKGKSKTHHVIIE</sequence>
<gene>
    <name evidence="4" type="ORF">LXD69_17775</name>
</gene>
<feature type="chain" id="PRO_5047193698" evidence="2">
    <location>
        <begin position="22"/>
        <end position="244"/>
    </location>
</feature>